<dbReference type="AlphaFoldDB" id="A0A4Y2J254"/>
<feature type="compositionally biased region" description="Basic and acidic residues" evidence="1">
    <location>
        <begin position="64"/>
        <end position="87"/>
    </location>
</feature>
<name>A0A4Y2J254_ARAVE</name>
<dbReference type="Proteomes" id="UP000499080">
    <property type="component" value="Unassembled WGS sequence"/>
</dbReference>
<evidence type="ECO:0000256" key="1">
    <source>
        <dbReference type="SAM" id="MobiDB-lite"/>
    </source>
</evidence>
<dbReference type="EMBL" id="BGPR01108827">
    <property type="protein sequence ID" value="GBM83984.1"/>
    <property type="molecule type" value="Genomic_DNA"/>
</dbReference>
<accession>A0A4Y2J254</accession>
<protein>
    <submittedName>
        <fullName evidence="2">Uncharacterized protein</fullName>
    </submittedName>
</protein>
<reference evidence="2 3" key="1">
    <citation type="journal article" date="2019" name="Sci. Rep.">
        <title>Orb-weaving spider Araneus ventricosus genome elucidates the spidroin gene catalogue.</title>
        <authorList>
            <person name="Kono N."/>
            <person name="Nakamura H."/>
            <person name="Ohtoshi R."/>
            <person name="Moran D.A.P."/>
            <person name="Shinohara A."/>
            <person name="Yoshida Y."/>
            <person name="Fujiwara M."/>
            <person name="Mori M."/>
            <person name="Tomita M."/>
            <person name="Arakawa K."/>
        </authorList>
    </citation>
    <scope>NUCLEOTIDE SEQUENCE [LARGE SCALE GENOMIC DNA]</scope>
</reference>
<feature type="non-terminal residue" evidence="2">
    <location>
        <position position="1"/>
    </location>
</feature>
<feature type="region of interest" description="Disordered" evidence="1">
    <location>
        <begin position="58"/>
        <end position="87"/>
    </location>
</feature>
<organism evidence="2 3">
    <name type="scientific">Araneus ventricosus</name>
    <name type="common">Orbweaver spider</name>
    <name type="synonym">Epeira ventricosa</name>
    <dbReference type="NCBI Taxonomy" id="182803"/>
    <lineage>
        <taxon>Eukaryota</taxon>
        <taxon>Metazoa</taxon>
        <taxon>Ecdysozoa</taxon>
        <taxon>Arthropoda</taxon>
        <taxon>Chelicerata</taxon>
        <taxon>Arachnida</taxon>
        <taxon>Araneae</taxon>
        <taxon>Araneomorphae</taxon>
        <taxon>Entelegynae</taxon>
        <taxon>Araneoidea</taxon>
        <taxon>Araneidae</taxon>
        <taxon>Araneus</taxon>
    </lineage>
</organism>
<evidence type="ECO:0000313" key="3">
    <source>
        <dbReference type="Proteomes" id="UP000499080"/>
    </source>
</evidence>
<sequence>IPKGKRGVAGDAARRQQAIMKSERRVAATDEERNRLWRKVARTEETEEQNDSLLTVMAQHGQRRRAEGNRRTKEWPISHKPPCEKCA</sequence>
<comment type="caution">
    <text evidence="2">The sequence shown here is derived from an EMBL/GenBank/DDBJ whole genome shotgun (WGS) entry which is preliminary data.</text>
</comment>
<proteinExistence type="predicted"/>
<keyword evidence="3" id="KW-1185">Reference proteome</keyword>
<evidence type="ECO:0000313" key="2">
    <source>
        <dbReference type="EMBL" id="GBM83984.1"/>
    </source>
</evidence>
<feature type="region of interest" description="Disordered" evidence="1">
    <location>
        <begin position="1"/>
        <end position="27"/>
    </location>
</feature>
<gene>
    <name evidence="2" type="ORF">AVEN_128760_1</name>
</gene>